<dbReference type="NCBIfam" id="NF008453">
    <property type="entry name" value="PRK11308.1"/>
    <property type="match status" value="2"/>
</dbReference>
<reference evidence="11" key="1">
    <citation type="submission" date="2016-10" db="EMBL/GenBank/DDBJ databases">
        <authorList>
            <person name="Varghese N."/>
            <person name="Submissions S."/>
        </authorList>
    </citation>
    <scope>NUCLEOTIDE SEQUENCE [LARGE SCALE GENOMIC DNA]</scope>
    <source>
        <strain evidence="11">DSM 45079</strain>
    </source>
</reference>
<dbReference type="InterPro" id="IPR017871">
    <property type="entry name" value="ABC_transporter-like_CS"/>
</dbReference>
<keyword evidence="3" id="KW-0813">Transport</keyword>
<dbReference type="Pfam" id="PF08352">
    <property type="entry name" value="oligo_HPY"/>
    <property type="match status" value="2"/>
</dbReference>
<dbReference type="FunFam" id="3.40.50.300:FF:000016">
    <property type="entry name" value="Oligopeptide ABC transporter ATP-binding component"/>
    <property type="match status" value="2"/>
</dbReference>
<dbReference type="InterPro" id="IPR050388">
    <property type="entry name" value="ABC_Ni/Peptide_Import"/>
</dbReference>
<gene>
    <name evidence="10" type="ORF">SAMN04488563_5708</name>
</gene>
<dbReference type="InterPro" id="IPR027417">
    <property type="entry name" value="P-loop_NTPase"/>
</dbReference>
<dbReference type="GO" id="GO:0016887">
    <property type="term" value="F:ATP hydrolysis activity"/>
    <property type="evidence" value="ECO:0007669"/>
    <property type="project" value="InterPro"/>
</dbReference>
<dbReference type="InterPro" id="IPR003593">
    <property type="entry name" value="AAA+_ATPase"/>
</dbReference>
<dbReference type="NCBIfam" id="TIGR01727">
    <property type="entry name" value="oligo_HPY"/>
    <property type="match status" value="2"/>
</dbReference>
<dbReference type="Gene3D" id="3.40.50.300">
    <property type="entry name" value="P-loop containing nucleotide triphosphate hydrolases"/>
    <property type="match status" value="2"/>
</dbReference>
<sequence>MAPARARAPVGAAQQSTAGARPALSIRDLTVEFGTSAGVVRAADRVSYDVGAGETLGVVGETGSGKSVTVLAALGLLTARNLRRVSGEVLLDGIDLLALSDAERRRVLGRDVAMIFQDPISALDPVQRVGDQIAETLLVHDRALSAKAARSRVVELLTMVGVPDPERRLAQYPHQFSGGMCQRAMIAMAIANRPKVLIADEPTTALDVSVQAQILDVLRVAADETGAATVLITHDLGVVAETADRLCVMYGGRVVETGAVGDVFAAPRHPYTGALLASLPRLDAPVERLAPIPGRPPDLTLLPAGCAFEPRCPVGRGRAECVTTRPEPSAAGGGFSACHFPDEAAAVPAPVVSTAQAARADTEPGGEVVLELLDVQKRFPVRSGVFARASAWVHAVDGVSLEIRRGRTLGLVGESGCGKSTLASLLLRLQDPTAGEIQVVGRDLVRAGRAELRQLRRQVQMVYQDPVASLNPRLTVGDNVAEPLRLAGGMPRRERQARVLDLFGQVGLRPEHTGRYPSEFSGGQRQRVAIARALALQPRLLVLDEPVSALDVSVQAQVLNLLADLQRESGMAYLFVSHDLSVVRQVADEVAVMYLGKIVESGAADRIYRRPRHPYTRALLASVPVADPAGRETRSRAPLGGDPPSPADPPSGCRFRTRCPMAEARCAAEEPVLREVDGGLTACHFAERTDAVLRPDGTVRP</sequence>
<dbReference type="OrthoDB" id="4008250at2"/>
<evidence type="ECO:0000256" key="7">
    <source>
        <dbReference type="ARBA" id="ARBA00023136"/>
    </source>
</evidence>
<dbReference type="GO" id="GO:0005524">
    <property type="term" value="F:ATP binding"/>
    <property type="evidence" value="ECO:0007669"/>
    <property type="project" value="UniProtKB-KW"/>
</dbReference>
<evidence type="ECO:0000313" key="11">
    <source>
        <dbReference type="Proteomes" id="UP000182977"/>
    </source>
</evidence>
<protein>
    <submittedName>
        <fullName evidence="10">Peptide/nickel transport system ATP-binding protein</fullName>
    </submittedName>
</protein>
<dbReference type="SUPFAM" id="SSF52540">
    <property type="entry name" value="P-loop containing nucleoside triphosphate hydrolases"/>
    <property type="match status" value="2"/>
</dbReference>
<dbReference type="CDD" id="cd03257">
    <property type="entry name" value="ABC_NikE_OppD_transporters"/>
    <property type="match status" value="2"/>
</dbReference>
<dbReference type="STRING" id="419479.SAMN04488563_5708"/>
<keyword evidence="4" id="KW-1003">Cell membrane</keyword>
<evidence type="ECO:0000313" key="10">
    <source>
        <dbReference type="EMBL" id="SDU78103.1"/>
    </source>
</evidence>
<proteinExistence type="inferred from homology"/>
<comment type="similarity">
    <text evidence="2">Belongs to the ABC transporter superfamily.</text>
</comment>
<dbReference type="Proteomes" id="UP000182977">
    <property type="component" value="Chromosome I"/>
</dbReference>
<dbReference type="SMART" id="SM00382">
    <property type="entry name" value="AAA"/>
    <property type="match status" value="2"/>
</dbReference>
<organism evidence="10 11">
    <name type="scientific">Jiangella alkaliphila</name>
    <dbReference type="NCBI Taxonomy" id="419479"/>
    <lineage>
        <taxon>Bacteria</taxon>
        <taxon>Bacillati</taxon>
        <taxon>Actinomycetota</taxon>
        <taxon>Actinomycetes</taxon>
        <taxon>Jiangellales</taxon>
        <taxon>Jiangellaceae</taxon>
        <taxon>Jiangella</taxon>
    </lineage>
</organism>
<keyword evidence="7" id="KW-0472">Membrane</keyword>
<comment type="subcellular location">
    <subcellularLocation>
        <location evidence="1">Cell membrane</location>
        <topology evidence="1">Peripheral membrane protein</topology>
    </subcellularLocation>
</comment>
<dbReference type="NCBIfam" id="NF007739">
    <property type="entry name" value="PRK10419.1"/>
    <property type="match status" value="2"/>
</dbReference>
<keyword evidence="6 10" id="KW-0067">ATP-binding</keyword>
<evidence type="ECO:0000256" key="3">
    <source>
        <dbReference type="ARBA" id="ARBA00022448"/>
    </source>
</evidence>
<feature type="domain" description="ABC transporter" evidence="9">
    <location>
        <begin position="24"/>
        <end position="276"/>
    </location>
</feature>
<evidence type="ECO:0000256" key="6">
    <source>
        <dbReference type="ARBA" id="ARBA00022840"/>
    </source>
</evidence>
<dbReference type="Pfam" id="PF00005">
    <property type="entry name" value="ABC_tran"/>
    <property type="match status" value="2"/>
</dbReference>
<dbReference type="PROSITE" id="PS50893">
    <property type="entry name" value="ABC_TRANSPORTER_2"/>
    <property type="match status" value="2"/>
</dbReference>
<dbReference type="PANTHER" id="PTHR43297">
    <property type="entry name" value="OLIGOPEPTIDE TRANSPORT ATP-BINDING PROTEIN APPD"/>
    <property type="match status" value="1"/>
</dbReference>
<name>A0A1H2LAT1_9ACTN</name>
<dbReference type="InterPro" id="IPR003439">
    <property type="entry name" value="ABC_transporter-like_ATP-bd"/>
</dbReference>
<feature type="domain" description="ABC transporter" evidence="9">
    <location>
        <begin position="370"/>
        <end position="620"/>
    </location>
</feature>
<dbReference type="PROSITE" id="PS00211">
    <property type="entry name" value="ABC_TRANSPORTER_1"/>
    <property type="match status" value="2"/>
</dbReference>
<evidence type="ECO:0000259" key="9">
    <source>
        <dbReference type="PROSITE" id="PS50893"/>
    </source>
</evidence>
<dbReference type="PANTHER" id="PTHR43297:SF2">
    <property type="entry name" value="DIPEPTIDE TRANSPORT ATP-BINDING PROTEIN DPPD"/>
    <property type="match status" value="1"/>
</dbReference>
<evidence type="ECO:0000256" key="1">
    <source>
        <dbReference type="ARBA" id="ARBA00004202"/>
    </source>
</evidence>
<evidence type="ECO:0000256" key="8">
    <source>
        <dbReference type="SAM" id="MobiDB-lite"/>
    </source>
</evidence>
<evidence type="ECO:0000256" key="2">
    <source>
        <dbReference type="ARBA" id="ARBA00005417"/>
    </source>
</evidence>
<evidence type="ECO:0000256" key="5">
    <source>
        <dbReference type="ARBA" id="ARBA00022741"/>
    </source>
</evidence>
<dbReference type="AlphaFoldDB" id="A0A1H2LAT1"/>
<keyword evidence="11" id="KW-1185">Reference proteome</keyword>
<dbReference type="GO" id="GO:0015833">
    <property type="term" value="P:peptide transport"/>
    <property type="evidence" value="ECO:0007669"/>
    <property type="project" value="InterPro"/>
</dbReference>
<accession>A0A1H2LAT1</accession>
<feature type="region of interest" description="Disordered" evidence="8">
    <location>
        <begin position="627"/>
        <end position="654"/>
    </location>
</feature>
<dbReference type="RefSeq" id="WP_046771526.1">
    <property type="nucleotide sequence ID" value="NZ_LBMC01000044.1"/>
</dbReference>
<dbReference type="GO" id="GO:0005886">
    <property type="term" value="C:plasma membrane"/>
    <property type="evidence" value="ECO:0007669"/>
    <property type="project" value="UniProtKB-SubCell"/>
</dbReference>
<keyword evidence="5" id="KW-0547">Nucleotide-binding</keyword>
<dbReference type="InterPro" id="IPR013563">
    <property type="entry name" value="Oligopep_ABC_C"/>
</dbReference>
<evidence type="ECO:0000256" key="4">
    <source>
        <dbReference type="ARBA" id="ARBA00022475"/>
    </source>
</evidence>
<dbReference type="EMBL" id="LT629791">
    <property type="protein sequence ID" value="SDU78103.1"/>
    <property type="molecule type" value="Genomic_DNA"/>
</dbReference>